<dbReference type="Pfam" id="PF01841">
    <property type="entry name" value="Transglut_core"/>
    <property type="match status" value="1"/>
</dbReference>
<protein>
    <submittedName>
        <fullName evidence="2">Transglutaminase domain-containing protein</fullName>
    </submittedName>
</protein>
<feature type="domain" description="Transglutaminase-like" evidence="1">
    <location>
        <begin position="144"/>
        <end position="204"/>
    </location>
</feature>
<dbReference type="AlphaFoldDB" id="A0A7Y6M5E2"/>
<dbReference type="SMART" id="SM00460">
    <property type="entry name" value="TGc"/>
    <property type="match status" value="1"/>
</dbReference>
<organism evidence="2 3">
    <name type="scientific">Nonomuraea montanisoli</name>
    <dbReference type="NCBI Taxonomy" id="2741721"/>
    <lineage>
        <taxon>Bacteria</taxon>
        <taxon>Bacillati</taxon>
        <taxon>Actinomycetota</taxon>
        <taxon>Actinomycetes</taxon>
        <taxon>Streptosporangiales</taxon>
        <taxon>Streptosporangiaceae</taxon>
        <taxon>Nonomuraea</taxon>
    </lineage>
</organism>
<comment type="caution">
    <text evidence="2">The sequence shown here is derived from an EMBL/GenBank/DDBJ whole genome shotgun (WGS) entry which is preliminary data.</text>
</comment>
<evidence type="ECO:0000313" key="2">
    <source>
        <dbReference type="EMBL" id="NUW34546.1"/>
    </source>
</evidence>
<evidence type="ECO:0000259" key="1">
    <source>
        <dbReference type="SMART" id="SM00460"/>
    </source>
</evidence>
<dbReference type="InterPro" id="IPR038765">
    <property type="entry name" value="Papain-like_cys_pep_sf"/>
</dbReference>
<dbReference type="SUPFAM" id="SSF54001">
    <property type="entry name" value="Cysteine proteinases"/>
    <property type="match status" value="1"/>
</dbReference>
<gene>
    <name evidence="2" type="ORF">HTZ77_24350</name>
</gene>
<dbReference type="InterPro" id="IPR002931">
    <property type="entry name" value="Transglutaminase-like"/>
</dbReference>
<evidence type="ECO:0000313" key="3">
    <source>
        <dbReference type="Proteomes" id="UP000586042"/>
    </source>
</evidence>
<accession>A0A7Y6M5E2</accession>
<dbReference type="Gene3D" id="3.10.620.30">
    <property type="match status" value="1"/>
</dbReference>
<reference evidence="2 3" key="1">
    <citation type="submission" date="2020-06" db="EMBL/GenBank/DDBJ databases">
        <title>Nonomuraea sp. SMC257, a novel actinomycete isolated from soil.</title>
        <authorList>
            <person name="Chanama M."/>
        </authorList>
    </citation>
    <scope>NUCLEOTIDE SEQUENCE [LARGE SCALE GENOMIC DNA]</scope>
    <source>
        <strain evidence="2 3">SMC257</strain>
    </source>
</reference>
<dbReference type="EMBL" id="JABWGN010000009">
    <property type="protein sequence ID" value="NUW34546.1"/>
    <property type="molecule type" value="Genomic_DNA"/>
</dbReference>
<dbReference type="Proteomes" id="UP000586042">
    <property type="component" value="Unassembled WGS sequence"/>
</dbReference>
<name>A0A7Y6M5E2_9ACTN</name>
<keyword evidence="3" id="KW-1185">Reference proteome</keyword>
<proteinExistence type="predicted"/>
<dbReference type="RefSeq" id="WP_175591986.1">
    <property type="nucleotide sequence ID" value="NZ_JABWGN010000009.1"/>
</dbReference>
<sequence>MLSELVDAGLPHAGTADDALFDDNDLGNMSLYLGLKSSRRMAMLCWIRALRRIRQGGARYTVSLRVSCTYPGHVGLCVYQVHPAFGGIRTATGTRADTTVAELTTPDLPCPVDLPRQVVQIANRFSDVSFHLLPRPLKDDLSLLHREKIGECSMTAKALISVLLEAGFPARLAFGLILATPFSSTHTWAEIQVDDQWLPVDPLLPRALQSWGIVRPADWPVTMSPRGLFYRLTGEQTDFARHAGYACRQSLPTTVAGA</sequence>